<feature type="region of interest" description="Disordered" evidence="1">
    <location>
        <begin position="20"/>
        <end position="42"/>
    </location>
</feature>
<organism evidence="3 4">
    <name type="scientific">Virgisporangium ochraceum</name>
    <dbReference type="NCBI Taxonomy" id="65505"/>
    <lineage>
        <taxon>Bacteria</taxon>
        <taxon>Bacillati</taxon>
        <taxon>Actinomycetota</taxon>
        <taxon>Actinomycetes</taxon>
        <taxon>Micromonosporales</taxon>
        <taxon>Micromonosporaceae</taxon>
        <taxon>Virgisporangium</taxon>
    </lineage>
</organism>
<reference evidence="3" key="1">
    <citation type="submission" date="2021-01" db="EMBL/GenBank/DDBJ databases">
        <title>Whole genome shotgun sequence of Virgisporangium ochraceum NBRC 16418.</title>
        <authorList>
            <person name="Komaki H."/>
            <person name="Tamura T."/>
        </authorList>
    </citation>
    <scope>NUCLEOTIDE SEQUENCE</scope>
    <source>
        <strain evidence="3">NBRC 16418</strain>
    </source>
</reference>
<evidence type="ECO:0000313" key="4">
    <source>
        <dbReference type="Proteomes" id="UP000635606"/>
    </source>
</evidence>
<name>A0A8J4A1Q2_9ACTN</name>
<dbReference type="PROSITE" id="PS50883">
    <property type="entry name" value="EAL"/>
    <property type="match status" value="1"/>
</dbReference>
<keyword evidence="4" id="KW-1185">Reference proteome</keyword>
<dbReference type="InterPro" id="IPR035919">
    <property type="entry name" value="EAL_sf"/>
</dbReference>
<dbReference type="GO" id="GO:0071111">
    <property type="term" value="F:cyclic-guanylate-specific phosphodiesterase activity"/>
    <property type="evidence" value="ECO:0007669"/>
    <property type="project" value="InterPro"/>
</dbReference>
<proteinExistence type="predicted"/>
<gene>
    <name evidence="3" type="ORF">Voc01_065920</name>
</gene>
<dbReference type="PANTHER" id="PTHR33121:SF76">
    <property type="entry name" value="SIGNALING PROTEIN"/>
    <property type="match status" value="1"/>
</dbReference>
<dbReference type="AlphaFoldDB" id="A0A8J4A1Q2"/>
<comment type="caution">
    <text evidence="3">The sequence shown here is derived from an EMBL/GenBank/DDBJ whole genome shotgun (WGS) entry which is preliminary data.</text>
</comment>
<dbReference type="SMART" id="SM00052">
    <property type="entry name" value="EAL"/>
    <property type="match status" value="1"/>
</dbReference>
<evidence type="ECO:0000259" key="2">
    <source>
        <dbReference type="PROSITE" id="PS50883"/>
    </source>
</evidence>
<feature type="domain" description="EAL" evidence="2">
    <location>
        <begin position="57"/>
        <end position="303"/>
    </location>
</feature>
<dbReference type="EMBL" id="BOPH01000088">
    <property type="protein sequence ID" value="GIJ71675.1"/>
    <property type="molecule type" value="Genomic_DNA"/>
</dbReference>
<dbReference type="Pfam" id="PF00563">
    <property type="entry name" value="EAL"/>
    <property type="match status" value="1"/>
</dbReference>
<dbReference type="SUPFAM" id="SSF141868">
    <property type="entry name" value="EAL domain-like"/>
    <property type="match status" value="1"/>
</dbReference>
<protein>
    <recommendedName>
        <fullName evidence="2">EAL domain-containing protein</fullName>
    </recommendedName>
</protein>
<evidence type="ECO:0000256" key="1">
    <source>
        <dbReference type="SAM" id="MobiDB-lite"/>
    </source>
</evidence>
<dbReference type="InterPro" id="IPR001633">
    <property type="entry name" value="EAL_dom"/>
</dbReference>
<dbReference type="InterPro" id="IPR050706">
    <property type="entry name" value="Cyclic-di-GMP_PDE-like"/>
</dbReference>
<dbReference type="Gene3D" id="3.20.20.450">
    <property type="entry name" value="EAL domain"/>
    <property type="match status" value="1"/>
</dbReference>
<dbReference type="Proteomes" id="UP000635606">
    <property type="component" value="Unassembled WGS sequence"/>
</dbReference>
<accession>A0A8J4A1Q2</accession>
<dbReference type="PANTHER" id="PTHR33121">
    <property type="entry name" value="CYCLIC DI-GMP PHOSPHODIESTERASE PDEF"/>
    <property type="match status" value="1"/>
</dbReference>
<dbReference type="CDD" id="cd01948">
    <property type="entry name" value="EAL"/>
    <property type="match status" value="1"/>
</dbReference>
<sequence length="480" mass="51714">MEAAMARRSGWLLWSREGYDGRVNEPQTPESPGPAGNGSRGVTAIAAADPHHRSRPAHRGDTLVDQIITDRAVDVEFQAVVDSRRDQIVAFEALARGPEGPLRSPLQLFNAARAVDRLGELDWVCRAEAFRRMLAADLPPAMSLFVNIEADSLIEPCPDDLLPVMKSAEDRLRVFVDLTGQALSRYPCQVLETVRRARAAGWGIAVTDVAYSSAGLTLLPVIEPDVIKVDQRILTNRVGQTAEAILASLAESEHTGAALLMERVESREDAMTARAFGATYKQGRLLGREGPLPTTGTVPTAPLPLLRTHEIDVPRTPFEVLLDGGAHQTSGVTPEAMGQLIQTIASQACASQRAPVVAAITPAGSAIDAATEAMWRMLLERCPLVVVLGPDVSRWNDWRVRAADVPEGHPFGREHCFLALSPSSAMAVAARPHPGANPRDPTWDLAVSQQQSLCRDVLRHLLATVDTLDGGVHHGPRGAS</sequence>
<evidence type="ECO:0000313" key="3">
    <source>
        <dbReference type="EMBL" id="GIJ71675.1"/>
    </source>
</evidence>